<dbReference type="SUPFAM" id="SSF58104">
    <property type="entry name" value="Methyl-accepting chemotaxis protein (MCP) signaling domain"/>
    <property type="match status" value="1"/>
</dbReference>
<dbReference type="Gene3D" id="6.10.340.10">
    <property type="match status" value="1"/>
</dbReference>
<dbReference type="SMART" id="SM00304">
    <property type="entry name" value="HAMP"/>
    <property type="match status" value="1"/>
</dbReference>
<keyword evidence="7" id="KW-1133">Transmembrane helix</keyword>
<gene>
    <name evidence="11" type="ORF">CH339_10820</name>
</gene>
<proteinExistence type="inferred from homology"/>
<dbReference type="Gene3D" id="3.30.450.290">
    <property type="match status" value="1"/>
</dbReference>
<feature type="transmembrane region" description="Helical" evidence="7">
    <location>
        <begin position="310"/>
        <end position="331"/>
    </location>
</feature>
<dbReference type="OrthoDB" id="354287at2"/>
<evidence type="ECO:0000256" key="1">
    <source>
        <dbReference type="ARBA" id="ARBA00004429"/>
    </source>
</evidence>
<evidence type="ECO:0000256" key="7">
    <source>
        <dbReference type="SAM" id="Phobius"/>
    </source>
</evidence>
<name>A0A327JQT1_9HYPH</name>
<evidence type="ECO:0000256" key="2">
    <source>
        <dbReference type="ARBA" id="ARBA00022519"/>
    </source>
</evidence>
<dbReference type="GO" id="GO:0007165">
    <property type="term" value="P:signal transduction"/>
    <property type="evidence" value="ECO:0007669"/>
    <property type="project" value="UniProtKB-KW"/>
</dbReference>
<feature type="coiled-coil region" evidence="6">
    <location>
        <begin position="244"/>
        <end position="286"/>
    </location>
</feature>
<dbReference type="InterPro" id="IPR003660">
    <property type="entry name" value="HAMP_dom"/>
</dbReference>
<reference evidence="11 12" key="1">
    <citation type="submission" date="2017-07" db="EMBL/GenBank/DDBJ databases">
        <title>Draft Genome Sequences of Select Purple Nonsulfur Bacteria.</title>
        <authorList>
            <person name="Lasarre B."/>
            <person name="Mckinlay J.B."/>
        </authorList>
    </citation>
    <scope>NUCLEOTIDE SEQUENCE [LARGE SCALE GENOMIC DNA]</scope>
    <source>
        <strain evidence="11 12">DSM 11290</strain>
    </source>
</reference>
<dbReference type="Proteomes" id="UP000249299">
    <property type="component" value="Unassembled WGS sequence"/>
</dbReference>
<evidence type="ECO:0000313" key="11">
    <source>
        <dbReference type="EMBL" id="RAI27232.1"/>
    </source>
</evidence>
<dbReference type="SMART" id="SM00283">
    <property type="entry name" value="MA"/>
    <property type="match status" value="1"/>
</dbReference>
<sequence>MVRSLSARIILGVVFLLFVVSATNFAIGLYVGDSIIDGSSKLVDVMQKGIEDKETALEQSVHQGLTLETERLGALQETDRLRSTMKTEKEESFLHGKRSGLSATVVTMIRASMMSGEASATTDLIDTLTEDPNLASISLWRTNGVMALSDNATIDAVNEMMGDEVFKRRDAATADTIEGPRAEALQKAVADPDGDVTLETEMDIDGTETPVIYSYHVLKNTEECQGCHTDVTSPRGVLEIAISRADLLALQQNAEKEIAALQASQAAEAEQLRSAAESRVEKMKADVAALAALVGERRTELNTLHGESRWLLIIVTAVVLVVAVVFMTIALRRTLSVPLTRMTEAMRKLSGGELDTTIPARHRKDEIGQMAGAVQVFKESMITSAELGEAQAKEEERKEERRVLMEELTLEFEQRVSGVMKAVQEAAGSMATLSSDLTDTADRTNHRAADVTRSVENVSSNIETVAAATNELSSSIQEISAQVAQSSTEARAVAGDADAANSRVRSLADSAERIGEVVTLIQGIAEQTNLLALNATIEAARAGEAGKGFAVVAAEVKELATQTARATEDIADQVNTIQGATQETVHAIQGIAEKIAKMSESSSAIAAAVEEQGAATSDISRSVNQTSEATHEVTETISEVSKATGETGHAADTVSKAVVNLKAQSEQLNEHVSAFLMNIKAV</sequence>
<comment type="subcellular location">
    <subcellularLocation>
        <location evidence="1">Cell inner membrane</location>
        <topology evidence="1">Multi-pass membrane protein</topology>
    </subcellularLocation>
</comment>
<dbReference type="RefSeq" id="WP_111434378.1">
    <property type="nucleotide sequence ID" value="NZ_JACIGG010000003.1"/>
</dbReference>
<evidence type="ECO:0008006" key="13">
    <source>
        <dbReference type="Google" id="ProtNLM"/>
    </source>
</evidence>
<dbReference type="PANTHER" id="PTHR32089:SF112">
    <property type="entry name" value="LYSOZYME-LIKE PROTEIN-RELATED"/>
    <property type="match status" value="1"/>
</dbReference>
<evidence type="ECO:0000256" key="5">
    <source>
        <dbReference type="PROSITE-ProRule" id="PRU00284"/>
    </source>
</evidence>
<evidence type="ECO:0000259" key="10">
    <source>
        <dbReference type="PROSITE" id="PS50885"/>
    </source>
</evidence>
<dbReference type="PROSITE" id="PS50111">
    <property type="entry name" value="CHEMOTAXIS_TRANSDUC_2"/>
    <property type="match status" value="1"/>
</dbReference>
<evidence type="ECO:0000256" key="4">
    <source>
        <dbReference type="ARBA" id="ARBA00029447"/>
    </source>
</evidence>
<feature type="domain" description="T-SNARE coiled-coil homology" evidence="9">
    <location>
        <begin position="578"/>
        <end position="640"/>
    </location>
</feature>
<dbReference type="Gene3D" id="1.10.287.950">
    <property type="entry name" value="Methyl-accepting chemotaxis protein"/>
    <property type="match status" value="1"/>
</dbReference>
<dbReference type="PANTHER" id="PTHR32089">
    <property type="entry name" value="METHYL-ACCEPTING CHEMOTAXIS PROTEIN MCPB"/>
    <property type="match status" value="1"/>
</dbReference>
<keyword evidence="3 5" id="KW-0807">Transducer</keyword>
<keyword evidence="7" id="KW-0472">Membrane</keyword>
<evidence type="ECO:0000259" key="9">
    <source>
        <dbReference type="PROSITE" id="PS50192"/>
    </source>
</evidence>
<keyword evidence="6" id="KW-0175">Coiled coil</keyword>
<keyword evidence="7" id="KW-0812">Transmembrane</keyword>
<dbReference type="InterPro" id="IPR004089">
    <property type="entry name" value="MCPsignal_dom"/>
</dbReference>
<dbReference type="EMBL" id="NPEV01000020">
    <property type="protein sequence ID" value="RAI27232.1"/>
    <property type="molecule type" value="Genomic_DNA"/>
</dbReference>
<evidence type="ECO:0000259" key="8">
    <source>
        <dbReference type="PROSITE" id="PS50111"/>
    </source>
</evidence>
<protein>
    <recommendedName>
        <fullName evidence="13">Methyl-accepting chemotaxis protein</fullName>
    </recommendedName>
</protein>
<evidence type="ECO:0000256" key="3">
    <source>
        <dbReference type="ARBA" id="ARBA00023224"/>
    </source>
</evidence>
<dbReference type="PROSITE" id="PS50885">
    <property type="entry name" value="HAMP"/>
    <property type="match status" value="1"/>
</dbReference>
<feature type="domain" description="Methyl-accepting transducer" evidence="8">
    <location>
        <begin position="426"/>
        <end position="648"/>
    </location>
</feature>
<accession>A0A327JQT1</accession>
<dbReference type="GO" id="GO:0005886">
    <property type="term" value="C:plasma membrane"/>
    <property type="evidence" value="ECO:0007669"/>
    <property type="project" value="UniProtKB-SubCell"/>
</dbReference>
<dbReference type="PROSITE" id="PS50192">
    <property type="entry name" value="T_SNARE"/>
    <property type="match status" value="1"/>
</dbReference>
<keyword evidence="2" id="KW-0997">Cell inner membrane</keyword>
<dbReference type="Pfam" id="PF00015">
    <property type="entry name" value="MCPsignal"/>
    <property type="match status" value="1"/>
</dbReference>
<dbReference type="AlphaFoldDB" id="A0A327JQT1"/>
<organism evidence="11 12">
    <name type="scientific">Rhodobium orientis</name>
    <dbReference type="NCBI Taxonomy" id="34017"/>
    <lineage>
        <taxon>Bacteria</taxon>
        <taxon>Pseudomonadati</taxon>
        <taxon>Pseudomonadota</taxon>
        <taxon>Alphaproteobacteria</taxon>
        <taxon>Hyphomicrobiales</taxon>
        <taxon>Rhodobiaceae</taxon>
        <taxon>Rhodobium</taxon>
    </lineage>
</organism>
<feature type="domain" description="HAMP" evidence="10">
    <location>
        <begin position="333"/>
        <end position="386"/>
    </location>
</feature>
<dbReference type="InterPro" id="IPR000727">
    <property type="entry name" value="T_SNARE_dom"/>
</dbReference>
<keyword evidence="12" id="KW-1185">Reference proteome</keyword>
<evidence type="ECO:0000313" key="12">
    <source>
        <dbReference type="Proteomes" id="UP000249299"/>
    </source>
</evidence>
<dbReference type="Pfam" id="PF00672">
    <property type="entry name" value="HAMP"/>
    <property type="match status" value="1"/>
</dbReference>
<comment type="similarity">
    <text evidence="4">Belongs to the methyl-accepting chemotaxis (MCP) protein family.</text>
</comment>
<keyword evidence="2" id="KW-1003">Cell membrane</keyword>
<evidence type="ECO:0000256" key="6">
    <source>
        <dbReference type="SAM" id="Coils"/>
    </source>
</evidence>
<dbReference type="CDD" id="cd06225">
    <property type="entry name" value="HAMP"/>
    <property type="match status" value="1"/>
</dbReference>
<comment type="caution">
    <text evidence="11">The sequence shown here is derived from an EMBL/GenBank/DDBJ whole genome shotgun (WGS) entry which is preliminary data.</text>
</comment>